<reference evidence="2" key="1">
    <citation type="journal article" date="2011" name="Proc. Natl. Acad. Sci. U.S.A.">
        <title>Obligate biotrophy features unraveled by the genomic analysis of rust fungi.</title>
        <authorList>
            <person name="Duplessis S."/>
            <person name="Cuomo C.A."/>
            <person name="Lin Y.-C."/>
            <person name="Aerts A."/>
            <person name="Tisserant E."/>
            <person name="Veneault-Fourrey C."/>
            <person name="Joly D.L."/>
            <person name="Hacquard S."/>
            <person name="Amselem J."/>
            <person name="Cantarel B.L."/>
            <person name="Chiu R."/>
            <person name="Coutinho P.M."/>
            <person name="Feau N."/>
            <person name="Field M."/>
            <person name="Frey P."/>
            <person name="Gelhaye E."/>
            <person name="Goldberg J."/>
            <person name="Grabherr M.G."/>
            <person name="Kodira C.D."/>
            <person name="Kohler A."/>
            <person name="Kuees U."/>
            <person name="Lindquist E.A."/>
            <person name="Lucas S.M."/>
            <person name="Mago R."/>
            <person name="Mauceli E."/>
            <person name="Morin E."/>
            <person name="Murat C."/>
            <person name="Pangilinan J.L."/>
            <person name="Park R."/>
            <person name="Pearson M."/>
            <person name="Quesneville H."/>
            <person name="Rouhier N."/>
            <person name="Sakthikumar S."/>
            <person name="Salamov A.A."/>
            <person name="Schmutz J."/>
            <person name="Selles B."/>
            <person name="Shapiro H."/>
            <person name="Tanguay P."/>
            <person name="Tuskan G.A."/>
            <person name="Henrissat B."/>
            <person name="Van de Peer Y."/>
            <person name="Rouze P."/>
            <person name="Ellis J.G."/>
            <person name="Dodds P.N."/>
            <person name="Schein J.E."/>
            <person name="Zhong S."/>
            <person name="Hamelin R.C."/>
            <person name="Grigoriev I.V."/>
            <person name="Szabo L.J."/>
            <person name="Martin F."/>
        </authorList>
    </citation>
    <scope>NUCLEOTIDE SEQUENCE [LARGE SCALE GENOMIC DNA]</scope>
    <source>
        <strain evidence="2">98AG31 / pathotype 3-4-7</strain>
    </source>
</reference>
<proteinExistence type="predicted"/>
<dbReference type="Gene3D" id="3.80.10.10">
    <property type="entry name" value="Ribonuclease Inhibitor"/>
    <property type="match status" value="1"/>
</dbReference>
<dbReference type="HOGENOM" id="CLU_733803_0_0_1"/>
<dbReference type="SUPFAM" id="SSF52058">
    <property type="entry name" value="L domain-like"/>
    <property type="match status" value="1"/>
</dbReference>
<keyword evidence="2" id="KW-1185">Reference proteome</keyword>
<dbReference type="RefSeq" id="XP_007404708.1">
    <property type="nucleotide sequence ID" value="XM_007404646.1"/>
</dbReference>
<evidence type="ECO:0000313" key="1">
    <source>
        <dbReference type="EMBL" id="EGG12333.1"/>
    </source>
</evidence>
<dbReference type="KEGG" id="mlr:MELLADRAFT_101855"/>
<dbReference type="AlphaFoldDB" id="F4R545"/>
<dbReference type="InParanoid" id="F4R545"/>
<protein>
    <submittedName>
        <fullName evidence="1">Uncharacterized protein</fullName>
    </submittedName>
</protein>
<accession>F4R545</accession>
<name>F4R545_MELLP</name>
<dbReference type="EMBL" id="GL883091">
    <property type="protein sequence ID" value="EGG12333.1"/>
    <property type="molecule type" value="Genomic_DNA"/>
</dbReference>
<organism evidence="2">
    <name type="scientific">Melampsora larici-populina (strain 98AG31 / pathotype 3-4-7)</name>
    <name type="common">Poplar leaf rust fungus</name>
    <dbReference type="NCBI Taxonomy" id="747676"/>
    <lineage>
        <taxon>Eukaryota</taxon>
        <taxon>Fungi</taxon>
        <taxon>Dikarya</taxon>
        <taxon>Basidiomycota</taxon>
        <taxon>Pucciniomycotina</taxon>
        <taxon>Pucciniomycetes</taxon>
        <taxon>Pucciniales</taxon>
        <taxon>Melampsoraceae</taxon>
        <taxon>Melampsora</taxon>
    </lineage>
</organism>
<dbReference type="GeneID" id="18921502"/>
<dbReference type="InterPro" id="IPR032675">
    <property type="entry name" value="LRR_dom_sf"/>
</dbReference>
<sequence length="377" mass="41888">MGQSFILNENAGGDMQNCLEACACSLDWDISIGICSIVFFSRRGRCQVTYFGTCETTVIRKGICISQMCEIGLTRLGSEIRLVNFVALPIFCDLGRIQHLKIRGPRYSISTSCFIEPISQLPLIESLELAHLLAGEGSEVDSLPACLSNLKNLKQLVLKDVDALDSSWSSHQAPPQLVDVTIRDCIALCLSDMPGFICAWAPQLTHLDIKFHEQANIFPTEDVPEFHPAQVHLPALTHLSIWPHATCHYVHRFRNCKSLCHLTFYHLRRHDCLDDISDDSSNQLSELADFITNNVFPNLKSITLHIEPVEIPLDRAKATTNEANTDNLWDTSTKTPISTATSCGDLAAYCSDMCQISFSNIWYQCGVFTGCGPSDQS</sequence>
<gene>
    <name evidence="1" type="ORF">MELLADRAFT_101855</name>
</gene>
<dbReference type="VEuPathDB" id="FungiDB:MELLADRAFT_101855"/>
<dbReference type="Proteomes" id="UP000001072">
    <property type="component" value="Unassembled WGS sequence"/>
</dbReference>
<evidence type="ECO:0000313" key="2">
    <source>
        <dbReference type="Proteomes" id="UP000001072"/>
    </source>
</evidence>